<dbReference type="InterPro" id="IPR001137">
    <property type="entry name" value="Glyco_hydro_11"/>
</dbReference>
<evidence type="ECO:0000256" key="2">
    <source>
        <dbReference type="ARBA" id="ARBA00004851"/>
    </source>
</evidence>
<dbReference type="GO" id="GO:0016810">
    <property type="term" value="F:hydrolase activity, acting on carbon-nitrogen (but not peptide) bonds"/>
    <property type="evidence" value="ECO:0007669"/>
    <property type="project" value="InterPro"/>
</dbReference>
<feature type="domain" description="CBM6" evidence="12">
    <location>
        <begin position="267"/>
        <end position="384"/>
    </location>
</feature>
<dbReference type="CDD" id="cd10954">
    <property type="entry name" value="CE4_CtAXE_like"/>
    <property type="match status" value="1"/>
</dbReference>
<keyword evidence="5 9" id="KW-0378">Hydrolase</keyword>
<organism evidence="15 16">
    <name type="scientific">Pseudobutyrivibrio xylanivorans</name>
    <dbReference type="NCBI Taxonomy" id="185007"/>
    <lineage>
        <taxon>Bacteria</taxon>
        <taxon>Bacillati</taxon>
        <taxon>Bacillota</taxon>
        <taxon>Clostridia</taxon>
        <taxon>Lachnospirales</taxon>
        <taxon>Lachnospiraceae</taxon>
        <taxon>Pseudobutyrivibrio</taxon>
    </lineage>
</organism>
<accession>A0A1G5RZV1</accession>
<comment type="pathway">
    <text evidence="2 9">Glycan degradation; xylan degradation.</text>
</comment>
<evidence type="ECO:0000256" key="5">
    <source>
        <dbReference type="ARBA" id="ARBA00022801"/>
    </source>
</evidence>
<dbReference type="InterPro" id="IPR011330">
    <property type="entry name" value="Glyco_hydro/deAcase_b/a-brl"/>
</dbReference>
<feature type="region of interest" description="Disordered" evidence="10">
    <location>
        <begin position="389"/>
        <end position="437"/>
    </location>
</feature>
<dbReference type="UniPathway" id="UPA00114"/>
<dbReference type="SUPFAM" id="SSF49785">
    <property type="entry name" value="Galactose-binding domain-like"/>
    <property type="match status" value="2"/>
</dbReference>
<feature type="active site" description="Proton donor" evidence="9">
    <location>
        <position position="212"/>
    </location>
</feature>
<feature type="domain" description="GH11" evidence="14">
    <location>
        <begin position="30"/>
        <end position="225"/>
    </location>
</feature>
<dbReference type="Pfam" id="PF00457">
    <property type="entry name" value="Glyco_hydro_11"/>
    <property type="match status" value="1"/>
</dbReference>
<evidence type="ECO:0000256" key="8">
    <source>
        <dbReference type="ARBA" id="ARBA00023326"/>
    </source>
</evidence>
<evidence type="ECO:0000256" key="10">
    <source>
        <dbReference type="SAM" id="MobiDB-lite"/>
    </source>
</evidence>
<keyword evidence="7 9" id="KW-0326">Glycosidase</keyword>
<comment type="catalytic activity">
    <reaction evidence="1 9">
        <text>Endohydrolysis of (1-&gt;4)-beta-D-xylosidic linkages in xylans.</text>
        <dbReference type="EC" id="3.2.1.8"/>
    </reaction>
</comment>
<dbReference type="PROSITE" id="PS51761">
    <property type="entry name" value="GH11_3"/>
    <property type="match status" value="1"/>
</dbReference>
<dbReference type="InterPro" id="IPR008979">
    <property type="entry name" value="Galactose-bd-like_sf"/>
</dbReference>
<evidence type="ECO:0000256" key="1">
    <source>
        <dbReference type="ARBA" id="ARBA00000681"/>
    </source>
</evidence>
<evidence type="ECO:0000256" key="4">
    <source>
        <dbReference type="ARBA" id="ARBA00022651"/>
    </source>
</evidence>
<dbReference type="PRINTS" id="PR00911">
    <property type="entry name" value="GLHYDRLASE11"/>
</dbReference>
<feature type="region of interest" description="Disordered" evidence="10">
    <location>
        <begin position="230"/>
        <end position="258"/>
    </location>
</feature>
<dbReference type="InterPro" id="IPR002509">
    <property type="entry name" value="NODB_dom"/>
</dbReference>
<keyword evidence="11" id="KW-0732">Signal</keyword>
<dbReference type="Gene3D" id="3.20.20.370">
    <property type="entry name" value="Glycoside hydrolase/deacetylase"/>
    <property type="match status" value="1"/>
</dbReference>
<dbReference type="InterPro" id="IPR018208">
    <property type="entry name" value="GH11_AS_1"/>
</dbReference>
<feature type="signal peptide" evidence="11">
    <location>
        <begin position="1"/>
        <end position="27"/>
    </location>
</feature>
<feature type="compositionally biased region" description="Low complexity" evidence="10">
    <location>
        <begin position="389"/>
        <end position="424"/>
    </location>
</feature>
<sequence>MKNKLTAALLAIVMSATLLVPSMTVKAADTIYNNKTGNQDGYDYELWKDTGNTSMTLNAGGTFDCSWSNINNALFRKGKKFDRTKTYQQIGNISFDYGCDYRPNGNSYLCVYGWTVDPLVEYYIVDSWGTWRPPGGSPKGQIQVDGGTYDVYETTRTNAPSIEGDYSTFKQYFSVRTSKRTSGTISVTEHFKAWERMGMTMGKLTEAALNIEGYQSSGSASVYKNNMTVGGSSSGSSSSSGNQGGNQGGNTGNENAGNNLVTVADADKIQCETMTKGGQYTGGISSPFSGVALYGNNDTVKFTQNFTKGTHDFTLRGCSNNDNMARVDLKIGGQNKGTFYFGDANPAEYTIKNVSHGTGNQTVELVVTADDGQWDAYLDWLGIGGISSEGKSGSGSSSQGGNTGNTGNTGSQTGNTGSTEQQSGNTGASTETSGSTKIECEKMTKSGQYTGNISSPFNGVALYANNDAVKYTQNFTSGTHDFTLRACSNNDKMARVDLKIGGQTKGTFYYGDSYPAEYTIKNVSHGTGNQTIELVVTADDGQWDAYLDYLTISGAGAAGAGAGAGAGSSSNTGNNSGTNTQNQKLIALTFDDGPSSTTSQVLDVLEKYNVKATFFLIGQNVNSNTASIVQRQVKMGCELACHSYTHEDMTKMNASQIRNQIDWTASAIKNTAGVDVKFFRPPYISVNNAMYQNIDLPFIQGSMHNDWESSTSASQRVNSVLSSAKDGDIILLHDFQGNSQTVSALPQIIEGLKNQGYTFVTVSELFEMKGVNPNVEYKIWSNVK</sequence>
<evidence type="ECO:0000256" key="3">
    <source>
        <dbReference type="ARBA" id="ARBA00012590"/>
    </source>
</evidence>
<dbReference type="Proteomes" id="UP000199428">
    <property type="component" value="Unassembled WGS sequence"/>
</dbReference>
<evidence type="ECO:0000256" key="6">
    <source>
        <dbReference type="ARBA" id="ARBA00023277"/>
    </source>
</evidence>
<feature type="compositionally biased region" description="Low complexity" evidence="10">
    <location>
        <begin position="230"/>
        <end position="241"/>
    </location>
</feature>
<comment type="similarity">
    <text evidence="9">Belongs to the glycosyl hydrolase 11 (cellulase G) family.</text>
</comment>
<dbReference type="InterPro" id="IPR013319">
    <property type="entry name" value="GH11/12"/>
</dbReference>
<dbReference type="PANTHER" id="PTHR46828:SF2">
    <property type="entry name" value="ENDO-1,4-BETA-XYLANASE A-RELATED"/>
    <property type="match status" value="1"/>
</dbReference>
<feature type="active site" description="Nucleophile" evidence="9">
    <location>
        <position position="121"/>
    </location>
</feature>
<feature type="chain" id="PRO_5011471726" description="endo-1,4-beta-xylanase" evidence="11">
    <location>
        <begin position="28"/>
        <end position="784"/>
    </location>
</feature>
<protein>
    <recommendedName>
        <fullName evidence="3 9">endo-1,4-beta-xylanase</fullName>
        <ecNumber evidence="3 9">3.2.1.8</ecNumber>
    </recommendedName>
</protein>
<dbReference type="InterPro" id="IPR033123">
    <property type="entry name" value="GH11_dom"/>
</dbReference>
<feature type="domain" description="NodB homology" evidence="13">
    <location>
        <begin position="584"/>
        <end position="760"/>
    </location>
</feature>
<dbReference type="InterPro" id="IPR013320">
    <property type="entry name" value="ConA-like_dom_sf"/>
</dbReference>
<evidence type="ECO:0000256" key="7">
    <source>
        <dbReference type="ARBA" id="ARBA00023295"/>
    </source>
</evidence>
<evidence type="ECO:0000313" key="16">
    <source>
        <dbReference type="Proteomes" id="UP000199428"/>
    </source>
</evidence>
<evidence type="ECO:0000259" key="12">
    <source>
        <dbReference type="PROSITE" id="PS51175"/>
    </source>
</evidence>
<dbReference type="SUPFAM" id="SSF49899">
    <property type="entry name" value="Concanavalin A-like lectins/glucanases"/>
    <property type="match status" value="1"/>
</dbReference>
<evidence type="ECO:0000259" key="14">
    <source>
        <dbReference type="PROSITE" id="PS51761"/>
    </source>
</evidence>
<dbReference type="InterPro" id="IPR005084">
    <property type="entry name" value="CBM6"/>
</dbReference>
<keyword evidence="8 9" id="KW-0624">Polysaccharide degradation</keyword>
<dbReference type="InterPro" id="IPR033119">
    <property type="entry name" value="GH11_AS_2"/>
</dbReference>
<feature type="compositionally biased region" description="Gly residues" evidence="10">
    <location>
        <begin position="242"/>
        <end position="251"/>
    </location>
</feature>
<name>A0A1G5RZV1_PSEXY</name>
<dbReference type="GO" id="GO:0045493">
    <property type="term" value="P:xylan catabolic process"/>
    <property type="evidence" value="ECO:0007669"/>
    <property type="project" value="UniProtKB-UniRule"/>
</dbReference>
<proteinExistence type="inferred from homology"/>
<feature type="domain" description="CBM6" evidence="12">
    <location>
        <begin position="436"/>
        <end position="553"/>
    </location>
</feature>
<reference evidence="15 16" key="1">
    <citation type="submission" date="2016-10" db="EMBL/GenBank/DDBJ databases">
        <authorList>
            <person name="de Groot N.N."/>
        </authorList>
    </citation>
    <scope>NUCLEOTIDE SEQUENCE [LARGE SCALE GENOMIC DNA]</scope>
    <source>
        <strain evidence="15 16">DSM 10317</strain>
    </source>
</reference>
<feature type="compositionally biased region" description="Polar residues" evidence="10">
    <location>
        <begin position="425"/>
        <end position="436"/>
    </location>
</feature>
<evidence type="ECO:0000256" key="9">
    <source>
        <dbReference type="PROSITE-ProRule" id="PRU01097"/>
    </source>
</evidence>
<dbReference type="Pfam" id="PF01522">
    <property type="entry name" value="Polysacc_deac_1"/>
    <property type="match status" value="1"/>
</dbReference>
<dbReference type="GO" id="GO:0031176">
    <property type="term" value="F:endo-1,4-beta-xylanase activity"/>
    <property type="evidence" value="ECO:0007669"/>
    <property type="project" value="UniProtKB-UniRule"/>
</dbReference>
<dbReference type="Gene3D" id="2.60.120.180">
    <property type="match status" value="1"/>
</dbReference>
<dbReference type="AlphaFoldDB" id="A0A1G5RZV1"/>
<dbReference type="EMBL" id="FMWK01000009">
    <property type="protein sequence ID" value="SCZ79533.1"/>
    <property type="molecule type" value="Genomic_DNA"/>
</dbReference>
<evidence type="ECO:0000259" key="13">
    <source>
        <dbReference type="PROSITE" id="PS51677"/>
    </source>
</evidence>
<dbReference type="GO" id="GO:0030246">
    <property type="term" value="F:carbohydrate binding"/>
    <property type="evidence" value="ECO:0007669"/>
    <property type="project" value="InterPro"/>
</dbReference>
<dbReference type="PROSITE" id="PS51677">
    <property type="entry name" value="NODB"/>
    <property type="match status" value="1"/>
</dbReference>
<keyword evidence="4 9" id="KW-0858">Xylan degradation</keyword>
<dbReference type="Gene3D" id="2.60.120.260">
    <property type="entry name" value="Galactose-binding domain-like"/>
    <property type="match status" value="2"/>
</dbReference>
<dbReference type="RefSeq" id="WP_090162924.1">
    <property type="nucleotide sequence ID" value="NZ_FMWK01000009.1"/>
</dbReference>
<dbReference type="PROSITE" id="PS51175">
    <property type="entry name" value="CBM6"/>
    <property type="match status" value="2"/>
</dbReference>
<evidence type="ECO:0000256" key="11">
    <source>
        <dbReference type="SAM" id="SignalP"/>
    </source>
</evidence>
<dbReference type="PROSITE" id="PS00776">
    <property type="entry name" value="GH11_1"/>
    <property type="match status" value="1"/>
</dbReference>
<evidence type="ECO:0000313" key="15">
    <source>
        <dbReference type="EMBL" id="SCZ79533.1"/>
    </source>
</evidence>
<gene>
    <name evidence="15" type="ORF">SAMN02910350_01828</name>
</gene>
<dbReference type="EC" id="3.2.1.8" evidence="3 9"/>
<dbReference type="CDD" id="cd04078">
    <property type="entry name" value="CBM36_xylanase-like"/>
    <property type="match status" value="2"/>
</dbReference>
<dbReference type="PANTHER" id="PTHR46828">
    <property type="entry name" value="ENDO-1,4-BETA-XYLANASE A-RELATED"/>
    <property type="match status" value="1"/>
</dbReference>
<keyword evidence="6 9" id="KW-0119">Carbohydrate metabolism</keyword>
<dbReference type="PROSITE" id="PS00777">
    <property type="entry name" value="GH11_2"/>
    <property type="match status" value="1"/>
</dbReference>
<dbReference type="SUPFAM" id="SSF88713">
    <property type="entry name" value="Glycoside hydrolase/deacetylase"/>
    <property type="match status" value="1"/>
</dbReference>